<keyword evidence="4" id="KW-1185">Reference proteome</keyword>
<sequence>MALVGLLLGAFLMALRLWIGRCPRGEIPPVCVLEREVASSHTNDCAHSSDCLFCIASCLRDTDFQLPRRSAIWPQGVPHENA</sequence>
<protein>
    <recommendedName>
        <fullName evidence="5">Secreted protein</fullName>
    </recommendedName>
</protein>
<evidence type="ECO:0000256" key="1">
    <source>
        <dbReference type="SAM" id="SignalP"/>
    </source>
</evidence>
<name>A0A9P5JU19_9AGAM</name>
<proteinExistence type="predicted"/>
<dbReference type="Proteomes" id="UP000759537">
    <property type="component" value="Unassembled WGS sequence"/>
</dbReference>
<organism evidence="2 4">
    <name type="scientific">Russula ochroleuca</name>
    <dbReference type="NCBI Taxonomy" id="152965"/>
    <lineage>
        <taxon>Eukaryota</taxon>
        <taxon>Fungi</taxon>
        <taxon>Dikarya</taxon>
        <taxon>Basidiomycota</taxon>
        <taxon>Agaricomycotina</taxon>
        <taxon>Agaricomycetes</taxon>
        <taxon>Russulales</taxon>
        <taxon>Russulaceae</taxon>
        <taxon>Russula</taxon>
    </lineage>
</organism>
<dbReference type="AlphaFoldDB" id="A0A9P5JU19"/>
<evidence type="ECO:0000313" key="4">
    <source>
        <dbReference type="Proteomes" id="UP000759537"/>
    </source>
</evidence>
<reference evidence="2" key="1">
    <citation type="submission" date="2019-10" db="EMBL/GenBank/DDBJ databases">
        <authorList>
            <consortium name="DOE Joint Genome Institute"/>
            <person name="Kuo A."/>
            <person name="Miyauchi S."/>
            <person name="Kiss E."/>
            <person name="Drula E."/>
            <person name="Kohler A."/>
            <person name="Sanchez-Garcia M."/>
            <person name="Andreopoulos B."/>
            <person name="Barry K.W."/>
            <person name="Bonito G."/>
            <person name="Buee M."/>
            <person name="Carver A."/>
            <person name="Chen C."/>
            <person name="Cichocki N."/>
            <person name="Clum A."/>
            <person name="Culley D."/>
            <person name="Crous P.W."/>
            <person name="Fauchery L."/>
            <person name="Girlanda M."/>
            <person name="Hayes R."/>
            <person name="Keri Z."/>
            <person name="LaButti K."/>
            <person name="Lipzen A."/>
            <person name="Lombard V."/>
            <person name="Magnuson J."/>
            <person name="Maillard F."/>
            <person name="Morin E."/>
            <person name="Murat C."/>
            <person name="Nolan M."/>
            <person name="Ohm R."/>
            <person name="Pangilinan J."/>
            <person name="Pereira M."/>
            <person name="Perotto S."/>
            <person name="Peter M."/>
            <person name="Riley R."/>
            <person name="Sitrit Y."/>
            <person name="Stielow B."/>
            <person name="Szollosi G."/>
            <person name="Zifcakova L."/>
            <person name="Stursova M."/>
            <person name="Spatafora J.W."/>
            <person name="Tedersoo L."/>
            <person name="Vaario L.-M."/>
            <person name="Yamada A."/>
            <person name="Yan M."/>
            <person name="Wang P."/>
            <person name="Xu J."/>
            <person name="Bruns T."/>
            <person name="Baldrian P."/>
            <person name="Vilgalys R."/>
            <person name="Henrissat B."/>
            <person name="Grigoriev I.V."/>
            <person name="Hibbett D."/>
            <person name="Nagy L.G."/>
            <person name="Martin F.M."/>
        </authorList>
    </citation>
    <scope>NUCLEOTIDE SEQUENCE</scope>
    <source>
        <strain evidence="2">Prilba</strain>
    </source>
</reference>
<dbReference type="EMBL" id="WHVB01000113">
    <property type="protein sequence ID" value="KAF8461794.1"/>
    <property type="molecule type" value="Genomic_DNA"/>
</dbReference>
<dbReference type="EMBL" id="WHVB01000005">
    <property type="protein sequence ID" value="KAF8482507.1"/>
    <property type="molecule type" value="Genomic_DNA"/>
</dbReference>
<evidence type="ECO:0000313" key="2">
    <source>
        <dbReference type="EMBL" id="KAF8461794.1"/>
    </source>
</evidence>
<evidence type="ECO:0000313" key="3">
    <source>
        <dbReference type="EMBL" id="KAF8482507.1"/>
    </source>
</evidence>
<comment type="caution">
    <text evidence="2">The sequence shown here is derived from an EMBL/GenBank/DDBJ whole genome shotgun (WGS) entry which is preliminary data.</text>
</comment>
<evidence type="ECO:0008006" key="5">
    <source>
        <dbReference type="Google" id="ProtNLM"/>
    </source>
</evidence>
<reference evidence="2" key="2">
    <citation type="journal article" date="2020" name="Nat. Commun.">
        <title>Large-scale genome sequencing of mycorrhizal fungi provides insights into the early evolution of symbiotic traits.</title>
        <authorList>
            <person name="Miyauchi S."/>
            <person name="Kiss E."/>
            <person name="Kuo A."/>
            <person name="Drula E."/>
            <person name="Kohler A."/>
            <person name="Sanchez-Garcia M."/>
            <person name="Morin E."/>
            <person name="Andreopoulos B."/>
            <person name="Barry K.W."/>
            <person name="Bonito G."/>
            <person name="Buee M."/>
            <person name="Carver A."/>
            <person name="Chen C."/>
            <person name="Cichocki N."/>
            <person name="Clum A."/>
            <person name="Culley D."/>
            <person name="Crous P.W."/>
            <person name="Fauchery L."/>
            <person name="Girlanda M."/>
            <person name="Hayes R.D."/>
            <person name="Keri Z."/>
            <person name="LaButti K."/>
            <person name="Lipzen A."/>
            <person name="Lombard V."/>
            <person name="Magnuson J."/>
            <person name="Maillard F."/>
            <person name="Murat C."/>
            <person name="Nolan M."/>
            <person name="Ohm R.A."/>
            <person name="Pangilinan J."/>
            <person name="Pereira M.F."/>
            <person name="Perotto S."/>
            <person name="Peter M."/>
            <person name="Pfister S."/>
            <person name="Riley R."/>
            <person name="Sitrit Y."/>
            <person name="Stielow J.B."/>
            <person name="Szollosi G."/>
            <person name="Zifcakova L."/>
            <person name="Stursova M."/>
            <person name="Spatafora J.W."/>
            <person name="Tedersoo L."/>
            <person name="Vaario L.M."/>
            <person name="Yamada A."/>
            <person name="Yan M."/>
            <person name="Wang P."/>
            <person name="Xu J."/>
            <person name="Bruns T."/>
            <person name="Baldrian P."/>
            <person name="Vilgalys R."/>
            <person name="Dunand C."/>
            <person name="Henrissat B."/>
            <person name="Grigoriev I.V."/>
            <person name="Hibbett D."/>
            <person name="Nagy L.G."/>
            <person name="Martin F.M."/>
        </authorList>
    </citation>
    <scope>NUCLEOTIDE SEQUENCE</scope>
    <source>
        <strain evidence="2">Prilba</strain>
    </source>
</reference>
<feature type="signal peptide" evidence="1">
    <location>
        <begin position="1"/>
        <end position="20"/>
    </location>
</feature>
<keyword evidence="1" id="KW-0732">Signal</keyword>
<accession>A0A9P5JU19</accession>
<feature type="chain" id="PRO_5040653512" description="Secreted protein" evidence="1">
    <location>
        <begin position="21"/>
        <end position="82"/>
    </location>
</feature>
<gene>
    <name evidence="3" type="ORF">DFH94DRAFT_727625</name>
    <name evidence="2" type="ORF">DFH94DRAFT_789077</name>
</gene>